<reference evidence="2" key="1">
    <citation type="submission" date="2018-05" db="EMBL/GenBank/DDBJ databases">
        <title>Draft genome of Mucuna pruriens seed.</title>
        <authorList>
            <person name="Nnadi N.E."/>
            <person name="Vos R."/>
            <person name="Hasami M.H."/>
            <person name="Devisetty U.K."/>
            <person name="Aguiy J.C."/>
        </authorList>
    </citation>
    <scope>NUCLEOTIDE SEQUENCE [LARGE SCALE GENOMIC DNA]</scope>
    <source>
        <strain evidence="2">JCA_2017</strain>
    </source>
</reference>
<protein>
    <recommendedName>
        <fullName evidence="4">Reverse transcriptase domain-containing protein</fullName>
    </recommendedName>
</protein>
<feature type="non-terminal residue" evidence="2">
    <location>
        <position position="270"/>
    </location>
</feature>
<dbReference type="SUPFAM" id="SSF56672">
    <property type="entry name" value="DNA/RNA polymerases"/>
    <property type="match status" value="1"/>
</dbReference>
<dbReference type="InterPro" id="IPR043502">
    <property type="entry name" value="DNA/RNA_pol_sf"/>
</dbReference>
<keyword evidence="1" id="KW-0812">Transmembrane</keyword>
<proteinExistence type="predicted"/>
<dbReference type="EMBL" id="QJKJ01001291">
    <property type="protein sequence ID" value="RDY08369.1"/>
    <property type="molecule type" value="Genomic_DNA"/>
</dbReference>
<dbReference type="AlphaFoldDB" id="A0A371I035"/>
<name>A0A371I035_MUCPR</name>
<dbReference type="STRING" id="157652.A0A371I035"/>
<dbReference type="InterPro" id="IPR043128">
    <property type="entry name" value="Rev_trsase/Diguanyl_cyclase"/>
</dbReference>
<comment type="caution">
    <text evidence="2">The sequence shown here is derived from an EMBL/GenBank/DDBJ whole genome shotgun (WGS) entry which is preliminary data.</text>
</comment>
<dbReference type="OrthoDB" id="6139267at2759"/>
<dbReference type="Gene3D" id="3.10.10.10">
    <property type="entry name" value="HIV Type 1 Reverse Transcriptase, subunit A, domain 1"/>
    <property type="match status" value="1"/>
</dbReference>
<dbReference type="Gene3D" id="3.30.70.270">
    <property type="match status" value="2"/>
</dbReference>
<keyword evidence="1" id="KW-0472">Membrane</keyword>
<dbReference type="Proteomes" id="UP000257109">
    <property type="component" value="Unassembled WGS sequence"/>
</dbReference>
<organism evidence="2 3">
    <name type="scientific">Mucuna pruriens</name>
    <name type="common">Velvet bean</name>
    <name type="synonym">Dolichos pruriens</name>
    <dbReference type="NCBI Taxonomy" id="157652"/>
    <lineage>
        <taxon>Eukaryota</taxon>
        <taxon>Viridiplantae</taxon>
        <taxon>Streptophyta</taxon>
        <taxon>Embryophyta</taxon>
        <taxon>Tracheophyta</taxon>
        <taxon>Spermatophyta</taxon>
        <taxon>Magnoliopsida</taxon>
        <taxon>eudicotyledons</taxon>
        <taxon>Gunneridae</taxon>
        <taxon>Pentapetalae</taxon>
        <taxon>rosids</taxon>
        <taxon>fabids</taxon>
        <taxon>Fabales</taxon>
        <taxon>Fabaceae</taxon>
        <taxon>Papilionoideae</taxon>
        <taxon>50 kb inversion clade</taxon>
        <taxon>NPAAA clade</taxon>
        <taxon>indigoferoid/millettioid clade</taxon>
        <taxon>Phaseoleae</taxon>
        <taxon>Mucuna</taxon>
    </lineage>
</organism>
<feature type="non-terminal residue" evidence="2">
    <location>
        <position position="1"/>
    </location>
</feature>
<dbReference type="InterPro" id="IPR053134">
    <property type="entry name" value="RNA-dir_DNA_polymerase"/>
</dbReference>
<keyword evidence="1" id="KW-1133">Transmembrane helix</keyword>
<evidence type="ECO:0000313" key="2">
    <source>
        <dbReference type="EMBL" id="RDY08369.1"/>
    </source>
</evidence>
<evidence type="ECO:0000256" key="1">
    <source>
        <dbReference type="SAM" id="Phobius"/>
    </source>
</evidence>
<dbReference type="PANTHER" id="PTHR24559:SF437">
    <property type="entry name" value="RNA-DIRECTED DNA POLYMERASE HOMOLOG"/>
    <property type="match status" value="1"/>
</dbReference>
<dbReference type="PANTHER" id="PTHR24559">
    <property type="entry name" value="TRANSPOSON TY3-I GAG-POL POLYPROTEIN"/>
    <property type="match status" value="1"/>
</dbReference>
<evidence type="ECO:0008006" key="4">
    <source>
        <dbReference type="Google" id="ProtNLM"/>
    </source>
</evidence>
<dbReference type="CDD" id="cd01647">
    <property type="entry name" value="RT_LTR"/>
    <property type="match status" value="1"/>
</dbReference>
<gene>
    <name evidence="2" type="ORF">CR513_07412</name>
</gene>
<keyword evidence="3" id="KW-1185">Reference proteome</keyword>
<feature type="transmembrane region" description="Helical" evidence="1">
    <location>
        <begin position="130"/>
        <end position="147"/>
    </location>
</feature>
<accession>A0A371I035</accession>
<sequence length="270" mass="31123">MILVPKKDKSWIICMDYHSINTITTKYRPLIPRLNNLLDELHDFDLHNGYHQIGMKEGDALKIKYVPYEWLVMSFKLTNSLSTFMKPVNYILRNDHVKHVRQVLQLPKNDSLYVNLNLNLEKCTLYTQEVIFLGFIVGSKGVLYLSLANGLERCRKGKVIGLLCLVALICIVIPIWMQVVAFSNRYTLMLWTPDGLCPGQWTTVTDDPSSRSPLNELVYDHPLEQDRRSPILNLRTNSFKKGSLIIGEDMKSMKRDTELMETQGGRFTSI</sequence>
<evidence type="ECO:0000313" key="3">
    <source>
        <dbReference type="Proteomes" id="UP000257109"/>
    </source>
</evidence>
<feature type="transmembrane region" description="Helical" evidence="1">
    <location>
        <begin position="159"/>
        <end position="177"/>
    </location>
</feature>